<dbReference type="PANTHER" id="PTHR42160">
    <property type="entry name" value="URACIL-DNA GLYCOSYLASE SUPERFAMILY PROTEIN"/>
    <property type="match status" value="1"/>
</dbReference>
<evidence type="ECO:0000313" key="2">
    <source>
        <dbReference type="EMBL" id="SEM34595.1"/>
    </source>
</evidence>
<evidence type="ECO:0000313" key="3">
    <source>
        <dbReference type="Proteomes" id="UP000182089"/>
    </source>
</evidence>
<dbReference type="SMART" id="SM00987">
    <property type="entry name" value="UreE_C"/>
    <property type="match status" value="1"/>
</dbReference>
<protein>
    <submittedName>
        <fullName evidence="2">Uracil-DNA glycosylase</fullName>
    </submittedName>
</protein>
<dbReference type="PANTHER" id="PTHR42160:SF1">
    <property type="entry name" value="URACIL-DNA GLYCOSYLASE SUPERFAMILY PROTEIN"/>
    <property type="match status" value="1"/>
</dbReference>
<feature type="domain" description="Uracil-DNA glycosylase-like" evidence="1">
    <location>
        <begin position="28"/>
        <end position="185"/>
    </location>
</feature>
<reference evidence="2 3" key="1">
    <citation type="submission" date="2016-10" db="EMBL/GenBank/DDBJ databases">
        <authorList>
            <person name="Varghese N."/>
            <person name="Submissions S."/>
        </authorList>
    </citation>
    <scope>NUCLEOTIDE SEQUENCE [LARGE SCALE GENOMIC DNA]</scope>
    <source>
        <strain evidence="2 3">WC1T17</strain>
    </source>
</reference>
<gene>
    <name evidence="2" type="ORF">SAMN05216431_101169</name>
</gene>
<dbReference type="InterPro" id="IPR005122">
    <property type="entry name" value="Uracil-DNA_glycosylase-like"/>
</dbReference>
<dbReference type="Proteomes" id="UP000182089">
    <property type="component" value="Unassembled WGS sequence"/>
</dbReference>
<organism evidence="2 3">
    <name type="scientific">Ligilactobacillus ruminis</name>
    <dbReference type="NCBI Taxonomy" id="1623"/>
    <lineage>
        <taxon>Bacteria</taxon>
        <taxon>Bacillati</taxon>
        <taxon>Bacillota</taxon>
        <taxon>Bacilli</taxon>
        <taxon>Lactobacillales</taxon>
        <taxon>Lactobacillaceae</taxon>
        <taxon>Ligilactobacillus</taxon>
    </lineage>
</organism>
<dbReference type="Gene3D" id="3.40.470.10">
    <property type="entry name" value="Uracil-DNA glycosylase-like domain"/>
    <property type="match status" value="1"/>
</dbReference>
<dbReference type="EMBL" id="FOCC01000001">
    <property type="protein sequence ID" value="SEM34595.1"/>
    <property type="molecule type" value="Genomic_DNA"/>
</dbReference>
<dbReference type="InterPro" id="IPR047124">
    <property type="entry name" value="HI_0220.2"/>
</dbReference>
<dbReference type="SUPFAM" id="SSF52141">
    <property type="entry name" value="Uracil-DNA glycosylase-like"/>
    <property type="match status" value="1"/>
</dbReference>
<dbReference type="SMART" id="SM00986">
    <property type="entry name" value="UDG"/>
    <property type="match status" value="1"/>
</dbReference>
<dbReference type="Pfam" id="PF03167">
    <property type="entry name" value="UDG"/>
    <property type="match status" value="1"/>
</dbReference>
<dbReference type="InterPro" id="IPR036895">
    <property type="entry name" value="Uracil-DNA_glycosylase-like_sf"/>
</dbReference>
<comment type="caution">
    <text evidence="2">The sequence shown here is derived from an EMBL/GenBank/DDBJ whole genome shotgun (WGS) entry which is preliminary data.</text>
</comment>
<dbReference type="CDD" id="cd10033">
    <property type="entry name" value="UDG_like"/>
    <property type="match status" value="1"/>
</dbReference>
<evidence type="ECO:0000259" key="1">
    <source>
        <dbReference type="SMART" id="SM00986"/>
    </source>
</evidence>
<accession>A0ABY1A973</accession>
<sequence>MDKFQAIFQQIKNDPQNAKYTSQGIEPLYKASTTAKIAIIGQAPGKKAQDTGIFWNDPSGVRLRQWLGVSADTFYNSDLFAIIPMDFYYPGKGKSGDLAPRKDFSQKWHPLLFDLMPQIQLTILVGSYAAKKYLNLKSSAKLTDVVRAYSNYLPAYFPLIHPSPRNQIWLAKNPWFEQEVIPDLQKRVATILKG</sequence>
<name>A0ABY1A973_9LACO</name>
<proteinExistence type="predicted"/>